<dbReference type="EMBL" id="QGKY02002305">
    <property type="protein sequence ID" value="KAF2531456.1"/>
    <property type="molecule type" value="Genomic_DNA"/>
</dbReference>
<dbReference type="AlphaFoldDB" id="A0A8S9FG41"/>
<organism evidence="2">
    <name type="scientific">Brassica cretica</name>
    <name type="common">Mustard</name>
    <dbReference type="NCBI Taxonomy" id="69181"/>
    <lineage>
        <taxon>Eukaryota</taxon>
        <taxon>Viridiplantae</taxon>
        <taxon>Streptophyta</taxon>
        <taxon>Embryophyta</taxon>
        <taxon>Tracheophyta</taxon>
        <taxon>Spermatophyta</taxon>
        <taxon>Magnoliopsida</taxon>
        <taxon>eudicotyledons</taxon>
        <taxon>Gunneridae</taxon>
        <taxon>Pentapetalae</taxon>
        <taxon>rosids</taxon>
        <taxon>malvids</taxon>
        <taxon>Brassicales</taxon>
        <taxon>Brassicaceae</taxon>
        <taxon>Brassiceae</taxon>
        <taxon>Brassica</taxon>
    </lineage>
</organism>
<evidence type="ECO:0000256" key="1">
    <source>
        <dbReference type="SAM" id="MobiDB-lite"/>
    </source>
</evidence>
<accession>A0A8S9FG41</accession>
<comment type="caution">
    <text evidence="2">The sequence shown here is derived from an EMBL/GenBank/DDBJ whole genome shotgun (WGS) entry which is preliminary data.</text>
</comment>
<feature type="region of interest" description="Disordered" evidence="1">
    <location>
        <begin position="40"/>
        <end position="62"/>
    </location>
</feature>
<name>A0A8S9FG41_BRACR</name>
<reference evidence="2" key="1">
    <citation type="submission" date="2019-12" db="EMBL/GenBank/DDBJ databases">
        <title>Genome sequencing and annotation of Brassica cretica.</title>
        <authorList>
            <person name="Studholme D.J."/>
            <person name="Sarris P.F."/>
        </authorList>
    </citation>
    <scope>NUCLEOTIDE SEQUENCE</scope>
    <source>
        <strain evidence="2">PFS-102/07</strain>
        <tissue evidence="2">Leaf</tissue>
    </source>
</reference>
<feature type="region of interest" description="Disordered" evidence="1">
    <location>
        <begin position="1"/>
        <end position="20"/>
    </location>
</feature>
<sequence>MTQHPNHETPDDFGWSTRRGDRIRGMIRTVGVTRIASVSTQPSPLGNIAGTASPQNSFRRSS</sequence>
<proteinExistence type="predicted"/>
<gene>
    <name evidence="2" type="ORF">F2Q70_00032867</name>
</gene>
<feature type="compositionally biased region" description="Basic and acidic residues" evidence="1">
    <location>
        <begin position="1"/>
        <end position="10"/>
    </location>
</feature>
<evidence type="ECO:0000313" key="2">
    <source>
        <dbReference type="EMBL" id="KAF2531456.1"/>
    </source>
</evidence>
<protein>
    <submittedName>
        <fullName evidence="2">Uncharacterized protein</fullName>
    </submittedName>
</protein>